<feature type="transmembrane region" description="Helical" evidence="6">
    <location>
        <begin position="240"/>
        <end position="265"/>
    </location>
</feature>
<dbReference type="PANTHER" id="PTHR32196">
    <property type="entry name" value="ABC TRANSPORTER PERMEASE PROTEIN YPHD-RELATED-RELATED"/>
    <property type="match status" value="1"/>
</dbReference>
<proteinExistence type="predicted"/>
<organism evidence="7 8">
    <name type="scientific">Candidatus Gallitreponema excrementavium</name>
    <dbReference type="NCBI Taxonomy" id="2840840"/>
    <lineage>
        <taxon>Bacteria</taxon>
        <taxon>Pseudomonadati</taxon>
        <taxon>Spirochaetota</taxon>
        <taxon>Spirochaetia</taxon>
        <taxon>Spirochaetales</taxon>
        <taxon>Candidatus Gallitreponema</taxon>
    </lineage>
</organism>
<dbReference type="Pfam" id="PF02653">
    <property type="entry name" value="BPD_transp_2"/>
    <property type="match status" value="1"/>
</dbReference>
<dbReference type="AlphaFoldDB" id="A0A9D9HN23"/>
<feature type="transmembrane region" description="Helical" evidence="6">
    <location>
        <begin position="187"/>
        <end position="207"/>
    </location>
</feature>
<dbReference type="EMBL" id="JADIMM010000023">
    <property type="protein sequence ID" value="MBO8456891.1"/>
    <property type="molecule type" value="Genomic_DNA"/>
</dbReference>
<sequence>MSFLPVLLAMQGAVSQGVLWGIMTLGVYVTYKVLDFADLTVDGSFALGGAVSAVFFVNGMNPFLSLLMAFIAGGLAGLVTGLLNTKLKIPGILAGILTMIALYSVNIRIMGKSNLPFGKMPTMVTCLDFLGFSKVTTALILGVAFSAVIIALMYWFFGTEIGCAIRATGNNEKMVRAQGVNTDTMKIIGLVISNALVALSGAMVSQSQGYADVGMGTGTIVIGLASVIIGEVVMGKHFGFWYLLASVVVGSVIYRIIIAVVLQLGLETSDLKLLTAIIVAVALSVPVMKKNYQRFAKKRVKIRNSSESAENIK</sequence>
<evidence type="ECO:0000256" key="3">
    <source>
        <dbReference type="ARBA" id="ARBA00022692"/>
    </source>
</evidence>
<evidence type="ECO:0000313" key="8">
    <source>
        <dbReference type="Proteomes" id="UP000823638"/>
    </source>
</evidence>
<evidence type="ECO:0000256" key="2">
    <source>
        <dbReference type="ARBA" id="ARBA00022475"/>
    </source>
</evidence>
<evidence type="ECO:0000313" key="7">
    <source>
        <dbReference type="EMBL" id="MBO8456891.1"/>
    </source>
</evidence>
<dbReference type="CDD" id="cd06574">
    <property type="entry name" value="TM_PBP1_branched-chain-AA_like"/>
    <property type="match status" value="1"/>
</dbReference>
<keyword evidence="3 6" id="KW-0812">Transmembrane</keyword>
<feature type="transmembrane region" description="Helical" evidence="6">
    <location>
        <begin position="91"/>
        <end position="111"/>
    </location>
</feature>
<evidence type="ECO:0000256" key="6">
    <source>
        <dbReference type="SAM" id="Phobius"/>
    </source>
</evidence>
<evidence type="ECO:0000256" key="4">
    <source>
        <dbReference type="ARBA" id="ARBA00022989"/>
    </source>
</evidence>
<protein>
    <submittedName>
        <fullName evidence="7">ABC transporter permease</fullName>
    </submittedName>
</protein>
<dbReference type="InterPro" id="IPR001851">
    <property type="entry name" value="ABC_transp_permease"/>
</dbReference>
<dbReference type="PANTHER" id="PTHR32196:SF69">
    <property type="entry name" value="BRANCHED-CHAIN AMINO ACID TRANSPORT SYSTEM, PERMEASE PROTEIN"/>
    <property type="match status" value="1"/>
</dbReference>
<keyword evidence="5 6" id="KW-0472">Membrane</keyword>
<dbReference type="GO" id="GO:0022857">
    <property type="term" value="F:transmembrane transporter activity"/>
    <property type="evidence" value="ECO:0007669"/>
    <property type="project" value="InterPro"/>
</dbReference>
<dbReference type="Proteomes" id="UP000823638">
    <property type="component" value="Unassembled WGS sequence"/>
</dbReference>
<comment type="subcellular location">
    <subcellularLocation>
        <location evidence="1">Cell membrane</location>
        <topology evidence="1">Multi-pass membrane protein</topology>
    </subcellularLocation>
</comment>
<feature type="transmembrane region" description="Helical" evidence="6">
    <location>
        <begin position="6"/>
        <end position="29"/>
    </location>
</feature>
<keyword evidence="2" id="KW-1003">Cell membrane</keyword>
<dbReference type="GO" id="GO:0005886">
    <property type="term" value="C:plasma membrane"/>
    <property type="evidence" value="ECO:0007669"/>
    <property type="project" value="UniProtKB-SubCell"/>
</dbReference>
<feature type="transmembrane region" description="Helical" evidence="6">
    <location>
        <begin position="63"/>
        <end position="84"/>
    </location>
</feature>
<evidence type="ECO:0000256" key="1">
    <source>
        <dbReference type="ARBA" id="ARBA00004651"/>
    </source>
</evidence>
<accession>A0A9D9HN23</accession>
<feature type="transmembrane region" description="Helical" evidence="6">
    <location>
        <begin position="213"/>
        <end position="233"/>
    </location>
</feature>
<keyword evidence="4 6" id="KW-1133">Transmembrane helix</keyword>
<comment type="caution">
    <text evidence="7">The sequence shown here is derived from an EMBL/GenBank/DDBJ whole genome shotgun (WGS) entry which is preliminary data.</text>
</comment>
<name>A0A9D9HN23_9SPIR</name>
<evidence type="ECO:0000256" key="5">
    <source>
        <dbReference type="ARBA" id="ARBA00023136"/>
    </source>
</evidence>
<feature type="transmembrane region" description="Helical" evidence="6">
    <location>
        <begin position="271"/>
        <end position="288"/>
    </location>
</feature>
<reference evidence="7" key="1">
    <citation type="submission" date="2020-10" db="EMBL/GenBank/DDBJ databases">
        <authorList>
            <person name="Gilroy R."/>
        </authorList>
    </citation>
    <scope>NUCLEOTIDE SEQUENCE</scope>
    <source>
        <strain evidence="7">10532</strain>
    </source>
</reference>
<gene>
    <name evidence="7" type="ORF">IAA81_01530</name>
</gene>
<feature type="transmembrane region" description="Helical" evidence="6">
    <location>
        <begin position="131"/>
        <end position="157"/>
    </location>
</feature>
<reference evidence="7" key="2">
    <citation type="journal article" date="2021" name="PeerJ">
        <title>Extensive microbial diversity within the chicken gut microbiome revealed by metagenomics and culture.</title>
        <authorList>
            <person name="Gilroy R."/>
            <person name="Ravi A."/>
            <person name="Getino M."/>
            <person name="Pursley I."/>
            <person name="Horton D.L."/>
            <person name="Alikhan N.F."/>
            <person name="Baker D."/>
            <person name="Gharbi K."/>
            <person name="Hall N."/>
            <person name="Watson M."/>
            <person name="Adriaenssens E.M."/>
            <person name="Foster-Nyarko E."/>
            <person name="Jarju S."/>
            <person name="Secka A."/>
            <person name="Antonio M."/>
            <person name="Oren A."/>
            <person name="Chaudhuri R.R."/>
            <person name="La Ragione R."/>
            <person name="Hildebrand F."/>
            <person name="Pallen M.J."/>
        </authorList>
    </citation>
    <scope>NUCLEOTIDE SEQUENCE</scope>
    <source>
        <strain evidence="7">10532</strain>
    </source>
</reference>